<dbReference type="Gene3D" id="3.30.70.330">
    <property type="match status" value="1"/>
</dbReference>
<dbReference type="InterPro" id="IPR012677">
    <property type="entry name" value="Nucleotide-bd_a/b_plait_sf"/>
</dbReference>
<feature type="compositionally biased region" description="Polar residues" evidence="7">
    <location>
        <begin position="293"/>
        <end position="302"/>
    </location>
</feature>
<evidence type="ECO:0000256" key="3">
    <source>
        <dbReference type="ARBA" id="ARBA00022833"/>
    </source>
</evidence>
<dbReference type="GO" id="GO:0008270">
    <property type="term" value="F:zinc ion binding"/>
    <property type="evidence" value="ECO:0007669"/>
    <property type="project" value="UniProtKB-KW"/>
</dbReference>
<dbReference type="PROSITE" id="PS50103">
    <property type="entry name" value="ZF_C3H1"/>
    <property type="match status" value="1"/>
</dbReference>
<evidence type="ECO:0000256" key="1">
    <source>
        <dbReference type="ARBA" id="ARBA00022723"/>
    </source>
</evidence>
<comment type="caution">
    <text evidence="10">The sequence shown here is derived from an EMBL/GenBank/DDBJ whole genome shotgun (WGS) entry which is preliminary data.</text>
</comment>
<organism evidence="10 11">
    <name type="scientific">Phascolomyces articulosus</name>
    <dbReference type="NCBI Taxonomy" id="60185"/>
    <lineage>
        <taxon>Eukaryota</taxon>
        <taxon>Fungi</taxon>
        <taxon>Fungi incertae sedis</taxon>
        <taxon>Mucoromycota</taxon>
        <taxon>Mucoromycotina</taxon>
        <taxon>Mucoromycetes</taxon>
        <taxon>Mucorales</taxon>
        <taxon>Lichtheimiaceae</taxon>
        <taxon>Phascolomyces</taxon>
    </lineage>
</organism>
<feature type="zinc finger region" description="C3H1-type" evidence="6">
    <location>
        <begin position="221"/>
        <end position="249"/>
    </location>
</feature>
<evidence type="ECO:0000259" key="9">
    <source>
        <dbReference type="PROSITE" id="PS50103"/>
    </source>
</evidence>
<feature type="domain" description="C3H1-type" evidence="9">
    <location>
        <begin position="221"/>
        <end position="249"/>
    </location>
</feature>
<evidence type="ECO:0000256" key="7">
    <source>
        <dbReference type="SAM" id="MobiDB-lite"/>
    </source>
</evidence>
<evidence type="ECO:0000313" key="11">
    <source>
        <dbReference type="Proteomes" id="UP001209540"/>
    </source>
</evidence>
<dbReference type="EMBL" id="JAIXMP010000043">
    <property type="protein sequence ID" value="KAI9247152.1"/>
    <property type="molecule type" value="Genomic_DNA"/>
</dbReference>
<dbReference type="InterPro" id="IPR036855">
    <property type="entry name" value="Znf_CCCH_sf"/>
</dbReference>
<evidence type="ECO:0000256" key="5">
    <source>
        <dbReference type="PROSITE-ProRule" id="PRU00176"/>
    </source>
</evidence>
<gene>
    <name evidence="10" type="ORF">BDA99DRAFT_609362</name>
</gene>
<reference evidence="10" key="2">
    <citation type="submission" date="2023-02" db="EMBL/GenBank/DDBJ databases">
        <authorList>
            <consortium name="DOE Joint Genome Institute"/>
            <person name="Mondo S.J."/>
            <person name="Chang Y."/>
            <person name="Wang Y."/>
            <person name="Ahrendt S."/>
            <person name="Andreopoulos W."/>
            <person name="Barry K."/>
            <person name="Beard J."/>
            <person name="Benny G.L."/>
            <person name="Blankenship S."/>
            <person name="Bonito G."/>
            <person name="Cuomo C."/>
            <person name="Desiro A."/>
            <person name="Gervers K.A."/>
            <person name="Hundley H."/>
            <person name="Kuo A."/>
            <person name="LaButti K."/>
            <person name="Lang B.F."/>
            <person name="Lipzen A."/>
            <person name="O'Donnell K."/>
            <person name="Pangilinan J."/>
            <person name="Reynolds N."/>
            <person name="Sandor L."/>
            <person name="Smith M.W."/>
            <person name="Tsang A."/>
            <person name="Grigoriev I.V."/>
            <person name="Stajich J.E."/>
            <person name="Spatafora J.W."/>
        </authorList>
    </citation>
    <scope>NUCLEOTIDE SEQUENCE</scope>
    <source>
        <strain evidence="10">RSA 2281</strain>
    </source>
</reference>
<dbReference type="GO" id="GO:0003723">
    <property type="term" value="F:RNA binding"/>
    <property type="evidence" value="ECO:0007669"/>
    <property type="project" value="UniProtKB-UniRule"/>
</dbReference>
<keyword evidence="4 5" id="KW-0694">RNA-binding</keyword>
<name>A0AAD5JXZ4_9FUNG</name>
<evidence type="ECO:0008006" key="12">
    <source>
        <dbReference type="Google" id="ProtNLM"/>
    </source>
</evidence>
<feature type="compositionally biased region" description="Low complexity" evidence="7">
    <location>
        <begin position="340"/>
        <end position="353"/>
    </location>
</feature>
<feature type="compositionally biased region" description="Basic and acidic residues" evidence="7">
    <location>
        <begin position="537"/>
        <end position="548"/>
    </location>
</feature>
<dbReference type="InterPro" id="IPR000571">
    <property type="entry name" value="Znf_CCCH"/>
</dbReference>
<keyword evidence="2 6" id="KW-0863">Zinc-finger</keyword>
<dbReference type="SMART" id="SM00356">
    <property type="entry name" value="ZnF_C3H1"/>
    <property type="match status" value="1"/>
</dbReference>
<feature type="compositionally biased region" description="Polar residues" evidence="7">
    <location>
        <begin position="84"/>
        <end position="101"/>
    </location>
</feature>
<feature type="region of interest" description="Disordered" evidence="7">
    <location>
        <begin position="83"/>
        <end position="190"/>
    </location>
</feature>
<dbReference type="Pfam" id="PF00642">
    <property type="entry name" value="zf-CCCH"/>
    <property type="match status" value="1"/>
</dbReference>
<reference evidence="10" key="1">
    <citation type="journal article" date="2022" name="IScience">
        <title>Evolution of zygomycete secretomes and the origins of terrestrial fungal ecologies.</title>
        <authorList>
            <person name="Chang Y."/>
            <person name="Wang Y."/>
            <person name="Mondo S."/>
            <person name="Ahrendt S."/>
            <person name="Andreopoulos W."/>
            <person name="Barry K."/>
            <person name="Beard J."/>
            <person name="Benny G.L."/>
            <person name="Blankenship S."/>
            <person name="Bonito G."/>
            <person name="Cuomo C."/>
            <person name="Desiro A."/>
            <person name="Gervers K.A."/>
            <person name="Hundley H."/>
            <person name="Kuo A."/>
            <person name="LaButti K."/>
            <person name="Lang B.F."/>
            <person name="Lipzen A."/>
            <person name="O'Donnell K."/>
            <person name="Pangilinan J."/>
            <person name="Reynolds N."/>
            <person name="Sandor L."/>
            <person name="Smith M.E."/>
            <person name="Tsang A."/>
            <person name="Grigoriev I.V."/>
            <person name="Stajich J.E."/>
            <person name="Spatafora J.W."/>
        </authorList>
    </citation>
    <scope>NUCLEOTIDE SEQUENCE</scope>
    <source>
        <strain evidence="10">RSA 2281</strain>
    </source>
</reference>
<evidence type="ECO:0000256" key="4">
    <source>
        <dbReference type="ARBA" id="ARBA00022884"/>
    </source>
</evidence>
<dbReference type="Gene3D" id="2.30.30.1190">
    <property type="match status" value="1"/>
</dbReference>
<feature type="region of interest" description="Disordered" evidence="7">
    <location>
        <begin position="293"/>
        <end position="369"/>
    </location>
</feature>
<dbReference type="SUPFAM" id="SSF90229">
    <property type="entry name" value="CCCH zinc finger"/>
    <property type="match status" value="1"/>
</dbReference>
<dbReference type="InterPro" id="IPR035979">
    <property type="entry name" value="RBD_domain_sf"/>
</dbReference>
<keyword evidence="3 6" id="KW-0862">Zinc</keyword>
<feature type="region of interest" description="Disordered" evidence="7">
    <location>
        <begin position="526"/>
        <end position="548"/>
    </location>
</feature>
<dbReference type="SMART" id="SM00360">
    <property type="entry name" value="RRM"/>
    <property type="match status" value="1"/>
</dbReference>
<dbReference type="SUPFAM" id="SSF54928">
    <property type="entry name" value="RNA-binding domain, RBD"/>
    <property type="match status" value="1"/>
</dbReference>
<feature type="region of interest" description="Disordered" evidence="7">
    <location>
        <begin position="454"/>
        <end position="496"/>
    </location>
</feature>
<evidence type="ECO:0000256" key="6">
    <source>
        <dbReference type="PROSITE-ProRule" id="PRU00723"/>
    </source>
</evidence>
<dbReference type="PANTHER" id="PTHR14398">
    <property type="entry name" value="RNA RECOGNITION RRM/RNP DOMAIN"/>
    <property type="match status" value="1"/>
</dbReference>
<evidence type="ECO:0000313" key="10">
    <source>
        <dbReference type="EMBL" id="KAI9247152.1"/>
    </source>
</evidence>
<dbReference type="InterPro" id="IPR045137">
    <property type="entry name" value="RBM26/27"/>
</dbReference>
<dbReference type="Proteomes" id="UP001209540">
    <property type="component" value="Unassembled WGS sequence"/>
</dbReference>
<protein>
    <recommendedName>
        <fullName evidence="12">C3H1-type domain-containing protein</fullName>
    </recommendedName>
</protein>
<dbReference type="AlphaFoldDB" id="A0AAD5JXZ4"/>
<keyword evidence="1 6" id="KW-0479">Metal-binding</keyword>
<feature type="compositionally biased region" description="Low complexity" evidence="7">
    <location>
        <begin position="151"/>
        <end position="162"/>
    </location>
</feature>
<accession>A0AAD5JXZ4</accession>
<feature type="compositionally biased region" description="Basic and acidic residues" evidence="7">
    <location>
        <begin position="176"/>
        <end position="190"/>
    </location>
</feature>
<feature type="compositionally biased region" description="Low complexity" evidence="7">
    <location>
        <begin position="210"/>
        <end position="220"/>
    </location>
</feature>
<feature type="compositionally biased region" description="Basic and acidic residues" evidence="7">
    <location>
        <begin position="472"/>
        <end position="496"/>
    </location>
</feature>
<dbReference type="PANTHER" id="PTHR14398:SF0">
    <property type="entry name" value="ZINC FINGER PROTEIN SWM"/>
    <property type="match status" value="1"/>
</dbReference>
<feature type="region of interest" description="Disordered" evidence="7">
    <location>
        <begin position="202"/>
        <end position="225"/>
    </location>
</feature>
<dbReference type="Pfam" id="PF00076">
    <property type="entry name" value="RRM_1"/>
    <property type="match status" value="1"/>
</dbReference>
<dbReference type="GO" id="GO:0005634">
    <property type="term" value="C:nucleus"/>
    <property type="evidence" value="ECO:0007669"/>
    <property type="project" value="TreeGrafter"/>
</dbReference>
<keyword evidence="11" id="KW-1185">Reference proteome</keyword>
<dbReference type="CDD" id="cd12257">
    <property type="entry name" value="RRM1_RBM26_like"/>
    <property type="match status" value="1"/>
</dbReference>
<sequence>MNFSPEETESLRKQLLVVLEPFTEADPDALLDFILLFINKGSSRDELMETYKNELEVFCEENTSKAVEAVFKVIDEIIAAREGATTTSSEPKATESINTESTAPPLPTTTTTAGQKREKEESEDEDDDDRNFKRRNMNAEDDVRDVPPPTTTTSTVDTSSPSTKRKTPEDISQNNESERPSKVSRSPEQEKVFASLPEHLRKRLGGRDGSSSIPQQQESQPRARLPCRHFEEHGYCLYGDNCKFDHGQNVAVADYSNFQAMFSTPGSTPMTNPMMMNMAGQITPYNMTTSPYGFQNPINMTDQASSSQFLPPPSQQQQQQQISSSQQWNSPHQKPQQQYNNSSNNINKNVTHNNRPHHPQAPQEVPYTTRFTKTSTRLVIEKIPMESCTIDSVTETFKKFGTIVDIELQPENQRAFLEFKTHEEALEAHQSPEVLFNNRFVKVYWRKESMQRQQQQEQAYQQQQQPAEPDPELVKQRAAELAKKREEQQRRKKEQLEKQIEYNKKKQEIARRNLELAMLKAKVAEMEAKKQGASTKPQEEKESTDEKK</sequence>
<dbReference type="PROSITE" id="PS50102">
    <property type="entry name" value="RRM"/>
    <property type="match status" value="1"/>
</dbReference>
<feature type="domain" description="RRM" evidence="8">
    <location>
        <begin position="376"/>
        <end position="448"/>
    </location>
</feature>
<dbReference type="InterPro" id="IPR000504">
    <property type="entry name" value="RRM_dom"/>
</dbReference>
<evidence type="ECO:0000259" key="8">
    <source>
        <dbReference type="PROSITE" id="PS50102"/>
    </source>
</evidence>
<feature type="compositionally biased region" description="Low complexity" evidence="7">
    <location>
        <begin position="454"/>
        <end position="465"/>
    </location>
</feature>
<proteinExistence type="predicted"/>
<feature type="compositionally biased region" description="Low complexity" evidence="7">
    <location>
        <begin position="303"/>
        <end position="331"/>
    </location>
</feature>
<evidence type="ECO:0000256" key="2">
    <source>
        <dbReference type="ARBA" id="ARBA00022771"/>
    </source>
</evidence>